<feature type="compositionally biased region" description="Basic and acidic residues" evidence="1">
    <location>
        <begin position="189"/>
        <end position="199"/>
    </location>
</feature>
<comment type="caution">
    <text evidence="3">The sequence shown here is derived from an EMBL/GenBank/DDBJ whole genome shotgun (WGS) entry which is preliminary data.</text>
</comment>
<feature type="region of interest" description="Disordered" evidence="1">
    <location>
        <begin position="157"/>
        <end position="199"/>
    </location>
</feature>
<dbReference type="GO" id="GO:0005737">
    <property type="term" value="C:cytoplasm"/>
    <property type="evidence" value="ECO:0007669"/>
    <property type="project" value="TreeGrafter"/>
</dbReference>
<accession>A0AAD9D9J2</accession>
<sequence>MHLAPSRRYWTIPLRLLPLVLDRAIICCLLCGKSALCCDLRRYACTTMTSVILTWIVIPLCRLLWLLFSSSSQNGSDDEKKNTGGDGSDPFKVLGLDGGKGNTTIEEATKARRKLALKWHPDRNIGNEEEATKKMQDINHAFTQVEKILCEGGGNVQEDEAGQQQQSESEDERDPRAAKRRAKRHRRKERQEEEKFERDVREEFANFERAHRNAARGSFDTTSPPFAAEFPPPPRGGRGKGGKGKSKSARKNARQRAKQRERQRKQSRVQSAPQCRNLDENNEPLGGKNKEGAGASDIPFHHLPLEKRCEIKFQSKELLKSTVFAALRTRAYYVLRVLAMTQDLCDHFPLPAEEGGDVKEVFVTPLMIASYLGDYKAADILIQCAGKKWKDDVLAKSSQGDDCLTLAKEARDIAQLLYDEARAYEVEAATKKELKRREKIVGEYAENLEMAVRLVERLNSMKPIALELEEKAREERMRMLGFMSMGVMAVGIAWKLYSS</sequence>
<dbReference type="InterPro" id="IPR001623">
    <property type="entry name" value="DnaJ_domain"/>
</dbReference>
<evidence type="ECO:0000313" key="4">
    <source>
        <dbReference type="Proteomes" id="UP001224775"/>
    </source>
</evidence>
<proteinExistence type="predicted"/>
<reference evidence="3" key="1">
    <citation type="submission" date="2023-06" db="EMBL/GenBank/DDBJ databases">
        <title>Survivors Of The Sea: Transcriptome response of Skeletonema marinoi to long-term dormancy.</title>
        <authorList>
            <person name="Pinder M.I.M."/>
            <person name="Kourtchenko O."/>
            <person name="Robertson E.K."/>
            <person name="Larsson T."/>
            <person name="Maumus F."/>
            <person name="Osuna-Cruz C.M."/>
            <person name="Vancaester E."/>
            <person name="Stenow R."/>
            <person name="Vandepoele K."/>
            <person name="Ploug H."/>
            <person name="Bruchert V."/>
            <person name="Godhe A."/>
            <person name="Topel M."/>
        </authorList>
    </citation>
    <scope>NUCLEOTIDE SEQUENCE</scope>
    <source>
        <strain evidence="3">R05AC</strain>
    </source>
</reference>
<name>A0AAD9D9J2_9STRA</name>
<feature type="region of interest" description="Disordered" evidence="1">
    <location>
        <begin position="212"/>
        <end position="297"/>
    </location>
</feature>
<dbReference type="EMBL" id="JATAAI010000024">
    <property type="protein sequence ID" value="KAK1737668.1"/>
    <property type="molecule type" value="Genomic_DNA"/>
</dbReference>
<evidence type="ECO:0000259" key="2">
    <source>
        <dbReference type="PROSITE" id="PS50076"/>
    </source>
</evidence>
<dbReference type="InterPro" id="IPR036869">
    <property type="entry name" value="J_dom_sf"/>
</dbReference>
<gene>
    <name evidence="3" type="ORF">QTG54_011652</name>
</gene>
<feature type="domain" description="J" evidence="2">
    <location>
        <begin position="89"/>
        <end position="162"/>
    </location>
</feature>
<feature type="compositionally biased region" description="Basic residues" evidence="1">
    <location>
        <begin position="237"/>
        <end position="267"/>
    </location>
</feature>
<dbReference type="SUPFAM" id="SSF46565">
    <property type="entry name" value="Chaperone J-domain"/>
    <property type="match status" value="1"/>
</dbReference>
<dbReference type="GO" id="GO:0051082">
    <property type="term" value="F:unfolded protein binding"/>
    <property type="evidence" value="ECO:0007669"/>
    <property type="project" value="TreeGrafter"/>
</dbReference>
<protein>
    <recommendedName>
        <fullName evidence="2">J domain-containing protein</fullName>
    </recommendedName>
</protein>
<keyword evidence="4" id="KW-1185">Reference proteome</keyword>
<dbReference type="PANTHER" id="PTHR43948">
    <property type="entry name" value="DNAJ HOMOLOG SUBFAMILY B"/>
    <property type="match status" value="1"/>
</dbReference>
<dbReference type="Pfam" id="PF00226">
    <property type="entry name" value="DnaJ"/>
    <property type="match status" value="1"/>
</dbReference>
<dbReference type="SMART" id="SM00271">
    <property type="entry name" value="DnaJ"/>
    <property type="match status" value="1"/>
</dbReference>
<dbReference type="Gene3D" id="1.10.287.110">
    <property type="entry name" value="DnaJ domain"/>
    <property type="match status" value="1"/>
</dbReference>
<feature type="compositionally biased region" description="Basic residues" evidence="1">
    <location>
        <begin position="178"/>
        <end position="188"/>
    </location>
</feature>
<dbReference type="AlphaFoldDB" id="A0AAD9D9J2"/>
<evidence type="ECO:0000313" key="3">
    <source>
        <dbReference type="EMBL" id="KAK1737668.1"/>
    </source>
</evidence>
<dbReference type="CDD" id="cd06257">
    <property type="entry name" value="DnaJ"/>
    <property type="match status" value="1"/>
</dbReference>
<evidence type="ECO:0000256" key="1">
    <source>
        <dbReference type="SAM" id="MobiDB-lite"/>
    </source>
</evidence>
<dbReference type="Proteomes" id="UP001224775">
    <property type="component" value="Unassembled WGS sequence"/>
</dbReference>
<dbReference type="GO" id="GO:0051087">
    <property type="term" value="F:protein-folding chaperone binding"/>
    <property type="evidence" value="ECO:0007669"/>
    <property type="project" value="TreeGrafter"/>
</dbReference>
<feature type="region of interest" description="Disordered" evidence="1">
    <location>
        <begin position="73"/>
        <end position="93"/>
    </location>
</feature>
<dbReference type="GO" id="GO:0005634">
    <property type="term" value="C:nucleus"/>
    <property type="evidence" value="ECO:0007669"/>
    <property type="project" value="TreeGrafter"/>
</dbReference>
<dbReference type="PANTHER" id="PTHR43948:SF10">
    <property type="entry name" value="MRJ, ISOFORM E"/>
    <property type="match status" value="1"/>
</dbReference>
<organism evidence="3 4">
    <name type="scientific">Skeletonema marinoi</name>
    <dbReference type="NCBI Taxonomy" id="267567"/>
    <lineage>
        <taxon>Eukaryota</taxon>
        <taxon>Sar</taxon>
        <taxon>Stramenopiles</taxon>
        <taxon>Ochrophyta</taxon>
        <taxon>Bacillariophyta</taxon>
        <taxon>Coscinodiscophyceae</taxon>
        <taxon>Thalassiosirophycidae</taxon>
        <taxon>Thalassiosirales</taxon>
        <taxon>Skeletonemataceae</taxon>
        <taxon>Skeletonema</taxon>
        <taxon>Skeletonema marinoi-dohrnii complex</taxon>
    </lineage>
</organism>
<dbReference type="GO" id="GO:0044183">
    <property type="term" value="F:protein folding chaperone"/>
    <property type="evidence" value="ECO:0007669"/>
    <property type="project" value="TreeGrafter"/>
</dbReference>
<dbReference type="PROSITE" id="PS50076">
    <property type="entry name" value="DNAJ_2"/>
    <property type="match status" value="1"/>
</dbReference>